<reference evidence="8" key="1">
    <citation type="submission" date="2021-02" db="EMBL/GenBank/DDBJ databases">
        <authorList>
            <person name="Nowell W R."/>
        </authorList>
    </citation>
    <scope>NUCLEOTIDE SEQUENCE</scope>
</reference>
<dbReference type="EMBL" id="CAJOBC010001460">
    <property type="protein sequence ID" value="CAF3679777.1"/>
    <property type="molecule type" value="Genomic_DNA"/>
</dbReference>
<evidence type="ECO:0000259" key="6">
    <source>
        <dbReference type="PROSITE" id="PS50262"/>
    </source>
</evidence>
<keyword evidence="4 5" id="KW-0472">Membrane</keyword>
<dbReference type="Proteomes" id="UP000663829">
    <property type="component" value="Unassembled WGS sequence"/>
</dbReference>
<feature type="transmembrane region" description="Helical" evidence="5">
    <location>
        <begin position="260"/>
        <end position="280"/>
    </location>
</feature>
<evidence type="ECO:0000313" key="7">
    <source>
        <dbReference type="EMBL" id="CAF0727036.1"/>
    </source>
</evidence>
<dbReference type="InterPro" id="IPR017452">
    <property type="entry name" value="GPCR_Rhodpsn_7TM"/>
</dbReference>
<dbReference type="InterPro" id="IPR052954">
    <property type="entry name" value="GPCR-Ligand_Int"/>
</dbReference>
<dbReference type="CDD" id="cd14978">
    <property type="entry name" value="7tmA_FMRFamide_R-like"/>
    <property type="match status" value="1"/>
</dbReference>
<feature type="transmembrane region" description="Helical" evidence="5">
    <location>
        <begin position="153"/>
        <end position="173"/>
    </location>
</feature>
<feature type="domain" description="G-protein coupled receptors family 1 profile" evidence="6">
    <location>
        <begin position="38"/>
        <end position="326"/>
    </location>
</feature>
<evidence type="ECO:0000256" key="4">
    <source>
        <dbReference type="ARBA" id="ARBA00023136"/>
    </source>
</evidence>
<feature type="transmembrane region" description="Helical" evidence="5">
    <location>
        <begin position="59"/>
        <end position="90"/>
    </location>
</feature>
<dbReference type="Gene3D" id="1.20.1070.10">
    <property type="entry name" value="Rhodopsin 7-helix transmembrane proteins"/>
    <property type="match status" value="1"/>
</dbReference>
<keyword evidence="11" id="KW-1185">Reference proteome</keyword>
<evidence type="ECO:0000313" key="10">
    <source>
        <dbReference type="EMBL" id="CAF3679777.1"/>
    </source>
</evidence>
<gene>
    <name evidence="8" type="ORF">GPM918_LOCUS8406</name>
    <name evidence="7" type="ORF">OVA965_LOCUS507</name>
    <name evidence="10" type="ORF">SRO942_LOCUS8406</name>
    <name evidence="9" type="ORF">TMI583_LOCUS507</name>
</gene>
<evidence type="ECO:0000313" key="9">
    <source>
        <dbReference type="EMBL" id="CAF3500860.1"/>
    </source>
</evidence>
<dbReference type="AlphaFoldDB" id="A0A813ZA91"/>
<dbReference type="EMBL" id="CAJNOQ010001460">
    <property type="protein sequence ID" value="CAF0896536.1"/>
    <property type="molecule type" value="Genomic_DNA"/>
</dbReference>
<dbReference type="PRINTS" id="PR00237">
    <property type="entry name" value="GPCRRHODOPSN"/>
</dbReference>
<evidence type="ECO:0000313" key="8">
    <source>
        <dbReference type="EMBL" id="CAF0896536.1"/>
    </source>
</evidence>
<dbReference type="InterPro" id="IPR000276">
    <property type="entry name" value="GPCR_Rhodpsn"/>
</dbReference>
<accession>A0A813ZA91</accession>
<name>A0A813ZA91_9BILA</name>
<dbReference type="GO" id="GO:0016020">
    <property type="term" value="C:membrane"/>
    <property type="evidence" value="ECO:0007669"/>
    <property type="project" value="UniProtKB-SubCell"/>
</dbReference>
<protein>
    <recommendedName>
        <fullName evidence="6">G-protein coupled receptors family 1 profile domain-containing protein</fullName>
    </recommendedName>
</protein>
<evidence type="ECO:0000313" key="11">
    <source>
        <dbReference type="Proteomes" id="UP000663829"/>
    </source>
</evidence>
<proteinExistence type="predicted"/>
<evidence type="ECO:0000256" key="2">
    <source>
        <dbReference type="ARBA" id="ARBA00022692"/>
    </source>
</evidence>
<dbReference type="OrthoDB" id="10011262at2759"/>
<evidence type="ECO:0000256" key="1">
    <source>
        <dbReference type="ARBA" id="ARBA00004370"/>
    </source>
</evidence>
<keyword evidence="2 5" id="KW-0812">Transmembrane</keyword>
<organism evidence="8 11">
    <name type="scientific">Didymodactylos carnosus</name>
    <dbReference type="NCBI Taxonomy" id="1234261"/>
    <lineage>
        <taxon>Eukaryota</taxon>
        <taxon>Metazoa</taxon>
        <taxon>Spiralia</taxon>
        <taxon>Gnathifera</taxon>
        <taxon>Rotifera</taxon>
        <taxon>Eurotatoria</taxon>
        <taxon>Bdelloidea</taxon>
        <taxon>Philodinida</taxon>
        <taxon>Philodinidae</taxon>
        <taxon>Didymodactylos</taxon>
    </lineage>
</organism>
<sequence length="383" mass="45074">MISNSTRCTPADENFILKIQLYLGGWTSLFICLFGLMGTFISILVFGNTRMRTLSTNTYLLALSITNFIWLLLYIITQALRFILIIPNFIEHNDEKRVSVYNQLYDRSSPYVIPLMNTFQLCSIYYTVAASVDRYLYISCGVKSDRYCTVRTALKIIIILTLFSSLCVLPNWLKYRAIQHIDIETNRTRYKLELTQVGQHLRFRQIFHVYGYIPIVYVLPSSILIITTLLTIRKLFQFRLQRQCLINTVPNKRHSITSMLIALVLVFLLCRFPMLINHIYEQQKSITSDYDNIPQKFFLRCRIRRSFNTIVNFLQIINASGHLIIYCIFNEHFRRITKEIICLLRVKAKHKQKECIEDITYDCVHACYTKKRRTATQITTIDL</sequence>
<feature type="transmembrane region" description="Helical" evidence="5">
    <location>
        <begin position="110"/>
        <end position="132"/>
    </location>
</feature>
<comment type="caution">
    <text evidence="8">The sequence shown here is derived from an EMBL/GenBank/DDBJ whole genome shotgun (WGS) entry which is preliminary data.</text>
</comment>
<dbReference type="Proteomes" id="UP000681722">
    <property type="component" value="Unassembled WGS sequence"/>
</dbReference>
<dbReference type="EMBL" id="CAJOBA010000070">
    <property type="protein sequence ID" value="CAF3500860.1"/>
    <property type="molecule type" value="Genomic_DNA"/>
</dbReference>
<dbReference type="Proteomes" id="UP000682733">
    <property type="component" value="Unassembled WGS sequence"/>
</dbReference>
<evidence type="ECO:0000256" key="5">
    <source>
        <dbReference type="SAM" id="Phobius"/>
    </source>
</evidence>
<dbReference type="PANTHER" id="PTHR46641:SF8">
    <property type="entry name" value="G-PROTEIN COUPLED RECEPTORS FAMILY 1 PROFILE DOMAIN-CONTAINING PROTEIN"/>
    <property type="match status" value="1"/>
</dbReference>
<dbReference type="Proteomes" id="UP000677228">
    <property type="component" value="Unassembled WGS sequence"/>
</dbReference>
<feature type="transmembrane region" description="Helical" evidence="5">
    <location>
        <begin position="23"/>
        <end position="47"/>
    </location>
</feature>
<keyword evidence="3 5" id="KW-1133">Transmembrane helix</keyword>
<dbReference type="Pfam" id="PF10324">
    <property type="entry name" value="7TM_GPCR_Srw"/>
    <property type="match status" value="1"/>
</dbReference>
<feature type="transmembrane region" description="Helical" evidence="5">
    <location>
        <begin position="209"/>
        <end position="232"/>
    </location>
</feature>
<dbReference type="PROSITE" id="PS50262">
    <property type="entry name" value="G_PROTEIN_RECEP_F1_2"/>
    <property type="match status" value="1"/>
</dbReference>
<dbReference type="SUPFAM" id="SSF81321">
    <property type="entry name" value="Family A G protein-coupled receptor-like"/>
    <property type="match status" value="1"/>
</dbReference>
<dbReference type="EMBL" id="CAJNOK010000070">
    <property type="protein sequence ID" value="CAF0727036.1"/>
    <property type="molecule type" value="Genomic_DNA"/>
</dbReference>
<feature type="transmembrane region" description="Helical" evidence="5">
    <location>
        <begin position="310"/>
        <end position="329"/>
    </location>
</feature>
<dbReference type="InterPro" id="IPR019427">
    <property type="entry name" value="7TM_GPCR_serpentine_rcpt_Srw"/>
</dbReference>
<comment type="subcellular location">
    <subcellularLocation>
        <location evidence="1">Membrane</location>
    </subcellularLocation>
</comment>
<evidence type="ECO:0000256" key="3">
    <source>
        <dbReference type="ARBA" id="ARBA00022989"/>
    </source>
</evidence>
<dbReference type="PANTHER" id="PTHR46641">
    <property type="entry name" value="FMRFAMIDE RECEPTOR-RELATED"/>
    <property type="match status" value="1"/>
</dbReference>
<dbReference type="GO" id="GO:0008528">
    <property type="term" value="F:G protein-coupled peptide receptor activity"/>
    <property type="evidence" value="ECO:0007669"/>
    <property type="project" value="InterPro"/>
</dbReference>